<feature type="compositionally biased region" description="Low complexity" evidence="1">
    <location>
        <begin position="419"/>
        <end position="440"/>
    </location>
</feature>
<name>G0UZP1_TRYCI</name>
<feature type="compositionally biased region" description="Basic and acidic residues" evidence="1">
    <location>
        <begin position="1"/>
        <end position="10"/>
    </location>
</feature>
<feature type="compositionally biased region" description="Low complexity" evidence="1">
    <location>
        <begin position="55"/>
        <end position="77"/>
    </location>
</feature>
<dbReference type="SUPFAM" id="SSF56112">
    <property type="entry name" value="Protein kinase-like (PK-like)"/>
    <property type="match status" value="1"/>
</dbReference>
<evidence type="ECO:0000313" key="3">
    <source>
        <dbReference type="EMBL" id="CCC94860.1"/>
    </source>
</evidence>
<protein>
    <recommendedName>
        <fullName evidence="2">Protein kinase domain-containing protein</fullName>
    </recommendedName>
</protein>
<reference evidence="3" key="1">
    <citation type="journal article" date="2012" name="Proc. Natl. Acad. Sci. U.S.A.">
        <title>Antigenic diversity is generated by distinct evolutionary mechanisms in African trypanosome species.</title>
        <authorList>
            <person name="Jackson A.P."/>
            <person name="Berry A."/>
            <person name="Aslett M."/>
            <person name="Allison H.C."/>
            <person name="Burton P."/>
            <person name="Vavrova-Anderson J."/>
            <person name="Brown R."/>
            <person name="Browne H."/>
            <person name="Corton N."/>
            <person name="Hauser H."/>
            <person name="Gamble J."/>
            <person name="Gilderthorp R."/>
            <person name="Marcello L."/>
            <person name="McQuillan J."/>
            <person name="Otto T.D."/>
            <person name="Quail M.A."/>
            <person name="Sanders M.J."/>
            <person name="van Tonder A."/>
            <person name="Ginger M.L."/>
            <person name="Field M.C."/>
            <person name="Barry J.D."/>
            <person name="Hertz-Fowler C."/>
            <person name="Berriman M."/>
        </authorList>
    </citation>
    <scope>NUCLEOTIDE SEQUENCE</scope>
    <source>
        <strain evidence="3">IL3000</strain>
    </source>
</reference>
<organism evidence="3">
    <name type="scientific">Trypanosoma congolense (strain IL3000)</name>
    <dbReference type="NCBI Taxonomy" id="1068625"/>
    <lineage>
        <taxon>Eukaryota</taxon>
        <taxon>Discoba</taxon>
        <taxon>Euglenozoa</taxon>
        <taxon>Kinetoplastea</taxon>
        <taxon>Metakinetoplastina</taxon>
        <taxon>Trypanosomatida</taxon>
        <taxon>Trypanosomatidae</taxon>
        <taxon>Trypanosoma</taxon>
        <taxon>Nannomonas</taxon>
    </lineage>
</organism>
<feature type="region of interest" description="Disordered" evidence="1">
    <location>
        <begin position="1"/>
        <end position="86"/>
    </location>
</feature>
<feature type="region of interest" description="Disordered" evidence="1">
    <location>
        <begin position="419"/>
        <end position="463"/>
    </location>
</feature>
<dbReference type="GO" id="GO:0004672">
    <property type="term" value="F:protein kinase activity"/>
    <property type="evidence" value="ECO:0007669"/>
    <property type="project" value="InterPro"/>
</dbReference>
<feature type="domain" description="Protein kinase" evidence="2">
    <location>
        <begin position="93"/>
        <end position="598"/>
    </location>
</feature>
<dbReference type="GO" id="GO:0005524">
    <property type="term" value="F:ATP binding"/>
    <property type="evidence" value="ECO:0007669"/>
    <property type="project" value="InterPro"/>
</dbReference>
<dbReference type="AlphaFoldDB" id="G0UZP1"/>
<dbReference type="PROSITE" id="PS50011">
    <property type="entry name" value="PROTEIN_KINASE_DOM"/>
    <property type="match status" value="1"/>
</dbReference>
<evidence type="ECO:0000256" key="1">
    <source>
        <dbReference type="SAM" id="MobiDB-lite"/>
    </source>
</evidence>
<feature type="compositionally biased region" description="Polar residues" evidence="1">
    <location>
        <begin position="27"/>
        <end position="54"/>
    </location>
</feature>
<evidence type="ECO:0000259" key="2">
    <source>
        <dbReference type="PROSITE" id="PS50011"/>
    </source>
</evidence>
<dbReference type="VEuPathDB" id="TriTrypDB:TcIL3000.11.2520"/>
<gene>
    <name evidence="3" type="ORF">TCIL3000_11_2520</name>
</gene>
<dbReference type="InterPro" id="IPR000719">
    <property type="entry name" value="Prot_kinase_dom"/>
</dbReference>
<proteinExistence type="predicted"/>
<dbReference type="InterPro" id="IPR011009">
    <property type="entry name" value="Kinase-like_dom_sf"/>
</dbReference>
<dbReference type="Gene3D" id="1.10.510.10">
    <property type="entry name" value="Transferase(Phosphotransferase) domain 1"/>
    <property type="match status" value="1"/>
</dbReference>
<feature type="region of interest" description="Disordered" evidence="1">
    <location>
        <begin position="132"/>
        <end position="163"/>
    </location>
</feature>
<sequence length="689" mass="76488">MVMNHPAEREPFDEEMLPKRARREGASGNQLQWQGQFATNGLLSSPYSQRSAGRSPSPTAVSSSSSVTTSYVSSSPSAPQLDSVSREASQIPAHLVEPLSKGNNGQVFLAYMHLDGDGTVESNERDRVRHFADQGGEGDNERQRESARPQQGENCAAEGQLEVGRSVTDGEMTERITIAVKLINTQSKHVQREIFCLKHFDNCREGHVKSLLTAEHERLENDTLNTEAPSSAVLVPSNTRLSQPPSPRLFFVKELKAHVALGLELLGADLFDFTGKCRLFEEELCLVGIELLRTLSALHMRGLVHRSVKPENFCWNTEGLEKCRNRTSAGCLTGVEKDSDKSSPYYFPEFLFKMVDFGRGTIDASDPARTSLYERPYGGWWHSLNGFLGKPMGQKDDLMGVVHIIGYLLDDYCDSSYSESSGSSSPDASASFTSSSSAASRPESGWDHVSEGSPDVIRANGSRKDGLATTFPACSSLSNHVSKTSVKPLPDGMTENLRCTRAVSPAPCSGSVKPCRKSVRSACDGGACSKGRQQRSYSRWRGRLRDKISQAYRIARRRYNRQMGPPPKRRARTEEGNVVDLQAQQLAEAQRNSRRSWIVQRVEEEFLPRLLPDRYFPSTLPAWWLNWYDRCNECCSDASVSAEAMTAVMMDGLRQRIDELGKTVDGVRQEVLSVYFRFSGKRGAEARKP</sequence>
<dbReference type="EMBL" id="HE575324">
    <property type="protein sequence ID" value="CCC94860.1"/>
    <property type="molecule type" value="Genomic_DNA"/>
</dbReference>
<accession>G0UZP1</accession>